<dbReference type="PANTHER" id="PTHR34198:SF1">
    <property type="entry name" value="OS01G0104300 PROTEIN"/>
    <property type="match status" value="1"/>
</dbReference>
<evidence type="ECO:0000313" key="1">
    <source>
        <dbReference type="Proteomes" id="UP001515500"/>
    </source>
</evidence>
<dbReference type="Proteomes" id="UP001515500">
    <property type="component" value="Chromosome 17"/>
</dbReference>
<sequence length="121" mass="13023">MASGIVLSFRPAVIRPCAAATGDDRRQRSLGTSVGGGSGGGWWAPLFGWTAEPDYIEAGERGAGVGEEERSGSKPARRFAAFTEEKAKELRIRTRETGSFHDTMYHSAIASRLASDHPRKS</sequence>
<keyword evidence="1" id="KW-1185">Reference proteome</keyword>
<proteinExistence type="predicted"/>
<organism evidence="1 2">
    <name type="scientific">Dioscorea cayennensis subsp. rotundata</name>
    <name type="common">White Guinea yam</name>
    <name type="synonym">Dioscorea rotundata</name>
    <dbReference type="NCBI Taxonomy" id="55577"/>
    <lineage>
        <taxon>Eukaryota</taxon>
        <taxon>Viridiplantae</taxon>
        <taxon>Streptophyta</taxon>
        <taxon>Embryophyta</taxon>
        <taxon>Tracheophyta</taxon>
        <taxon>Spermatophyta</taxon>
        <taxon>Magnoliopsida</taxon>
        <taxon>Liliopsida</taxon>
        <taxon>Dioscoreales</taxon>
        <taxon>Dioscoreaceae</taxon>
        <taxon>Dioscorea</taxon>
    </lineage>
</organism>
<dbReference type="AlphaFoldDB" id="A0AB40CUB8"/>
<gene>
    <name evidence="2" type="primary">LOC120280719</name>
</gene>
<reference evidence="2" key="1">
    <citation type="submission" date="2025-08" db="UniProtKB">
        <authorList>
            <consortium name="RefSeq"/>
        </authorList>
    </citation>
    <scope>IDENTIFICATION</scope>
</reference>
<name>A0AB40CUB8_DIOCR</name>
<dbReference type="RefSeq" id="XP_039143599.1">
    <property type="nucleotide sequence ID" value="XM_039287665.1"/>
</dbReference>
<accession>A0AB40CUB8</accession>
<protein>
    <submittedName>
        <fullName evidence="2">Uncharacterized protein LOC120280719</fullName>
    </submittedName>
</protein>
<dbReference type="GeneID" id="120280719"/>
<dbReference type="PANTHER" id="PTHR34198">
    <property type="entry name" value="OS01G0175100 PROTEIN"/>
    <property type="match status" value="1"/>
</dbReference>
<evidence type="ECO:0000313" key="2">
    <source>
        <dbReference type="RefSeq" id="XP_039143599.1"/>
    </source>
</evidence>